<feature type="domain" description="FAD-binding FR-type" evidence="14">
    <location>
        <begin position="2"/>
        <end position="99"/>
    </location>
</feature>
<reference evidence="15" key="1">
    <citation type="submission" date="2022-06" db="EMBL/GenBank/DDBJ databases">
        <title>Isolation of gut microbiota from human fecal samples.</title>
        <authorList>
            <person name="Pamer E.G."/>
            <person name="Barat B."/>
            <person name="Waligurski E."/>
            <person name="Medina S."/>
            <person name="Paddock L."/>
            <person name="Mostad J."/>
        </authorList>
    </citation>
    <scope>NUCLEOTIDE SEQUENCE</scope>
    <source>
        <strain evidence="15">DFI.9.91</strain>
    </source>
</reference>
<comment type="similarity">
    <text evidence="1 11">Belongs to the PyrK family.</text>
</comment>
<evidence type="ECO:0000256" key="11">
    <source>
        <dbReference type="HAMAP-Rule" id="MF_01211"/>
    </source>
</evidence>
<evidence type="ECO:0000256" key="10">
    <source>
        <dbReference type="ARBA" id="ARBA00023014"/>
    </source>
</evidence>
<evidence type="ECO:0000256" key="8">
    <source>
        <dbReference type="ARBA" id="ARBA00022982"/>
    </source>
</evidence>
<dbReference type="PANTHER" id="PTHR43513:SF3">
    <property type="entry name" value="DIHYDROOROTATE DEHYDROGENASE B (NAD(+)), ELECTRON TRANSFER SUBUNIT-RELATED"/>
    <property type="match status" value="1"/>
</dbReference>
<evidence type="ECO:0000256" key="5">
    <source>
        <dbReference type="ARBA" id="ARBA00022723"/>
    </source>
</evidence>
<comment type="pathway">
    <text evidence="11">Pyrimidine metabolism; UMP biosynthesis via de novo pathway; orotate from (S)-dihydroorotate (NAD(+) route): step 1/1.</text>
</comment>
<dbReference type="InterPro" id="IPR023455">
    <property type="entry name" value="Dihydroorotate_DHASE_ETsu"/>
</dbReference>
<dbReference type="HAMAP" id="MF_01211">
    <property type="entry name" value="DHODB_Fe_S_bind"/>
    <property type="match status" value="1"/>
</dbReference>
<evidence type="ECO:0000256" key="6">
    <source>
        <dbReference type="ARBA" id="ARBA00022827"/>
    </source>
</evidence>
<gene>
    <name evidence="11" type="primary">pyrK</name>
    <name evidence="15" type="ORF">NE579_04635</name>
</gene>
<dbReference type="CDD" id="cd06218">
    <property type="entry name" value="DHOD_e_trans"/>
    <property type="match status" value="1"/>
</dbReference>
<protein>
    <recommendedName>
        <fullName evidence="11">Dihydroorotate dehydrogenase B (NAD(+)), electron transfer subunit</fullName>
    </recommendedName>
    <alternativeName>
        <fullName evidence="11">Dihydroorotate oxidase B, electron transfer subunit</fullName>
    </alternativeName>
</protein>
<dbReference type="InterPro" id="IPR037117">
    <property type="entry name" value="Dihydroorotate_DH_ele_sf"/>
</dbReference>
<dbReference type="EMBL" id="JANFYS010000007">
    <property type="protein sequence ID" value="MCQ4769757.1"/>
    <property type="molecule type" value="Genomic_DNA"/>
</dbReference>
<dbReference type="Gene3D" id="2.40.30.10">
    <property type="entry name" value="Translation factors"/>
    <property type="match status" value="1"/>
</dbReference>
<evidence type="ECO:0000256" key="4">
    <source>
        <dbReference type="ARBA" id="ARBA00022714"/>
    </source>
</evidence>
<comment type="caution">
    <text evidence="15">The sequence shown here is derived from an EMBL/GenBank/DDBJ whole genome shotgun (WGS) entry which is preliminary data.</text>
</comment>
<keyword evidence="3 11" id="KW-0285">Flavoprotein</keyword>
<comment type="caution">
    <text evidence="11">Lacks conserved residue(s) required for the propagation of feature annotation.</text>
</comment>
<dbReference type="AlphaFoldDB" id="A0AAW5JIV9"/>
<comment type="function">
    <text evidence="11">Responsible for channeling the electrons from the oxidation of dihydroorotate from the FMN redox center in the PyrD type B subunit to the ultimate electron acceptor NAD(+).</text>
</comment>
<dbReference type="InterPro" id="IPR012165">
    <property type="entry name" value="Cyt_c3_hydrogenase_gsu"/>
</dbReference>
<comment type="cofactor">
    <cofactor evidence="13">
        <name>[2Fe-2S] cluster</name>
        <dbReference type="ChEBI" id="CHEBI:190135"/>
    </cofactor>
    <text evidence="13">Binds 1 [2Fe-2S] cluster per subunit.</text>
</comment>
<keyword evidence="6 11" id="KW-0274">FAD</keyword>
<feature type="binding site" evidence="11 13">
    <location>
        <position position="254"/>
    </location>
    <ligand>
        <name>[2Fe-2S] cluster</name>
        <dbReference type="ChEBI" id="CHEBI:190135"/>
    </ligand>
</feature>
<dbReference type="Pfam" id="PF10418">
    <property type="entry name" value="DHODB_Fe-S_bind"/>
    <property type="match status" value="1"/>
</dbReference>
<dbReference type="GO" id="GO:0016491">
    <property type="term" value="F:oxidoreductase activity"/>
    <property type="evidence" value="ECO:0007669"/>
    <property type="project" value="InterPro"/>
</dbReference>
<dbReference type="GO" id="GO:0051537">
    <property type="term" value="F:2 iron, 2 sulfur cluster binding"/>
    <property type="evidence" value="ECO:0007669"/>
    <property type="project" value="UniProtKB-KW"/>
</dbReference>
<keyword evidence="7 11" id="KW-0665">Pyrimidine biosynthesis</keyword>
<dbReference type="PROSITE" id="PS51384">
    <property type="entry name" value="FAD_FR"/>
    <property type="match status" value="1"/>
</dbReference>
<dbReference type="Gene3D" id="2.10.240.10">
    <property type="entry name" value="Dihydroorotate dehydrogenase, electron transfer subunit"/>
    <property type="match status" value="1"/>
</dbReference>
<evidence type="ECO:0000256" key="13">
    <source>
        <dbReference type="PIRSR" id="PIRSR006816-2"/>
    </source>
</evidence>
<keyword evidence="2 11" id="KW-0813">Transport</keyword>
<keyword evidence="5 11" id="KW-0479">Metal-binding</keyword>
<feature type="binding site" evidence="11 13">
    <location>
        <position position="241"/>
    </location>
    <ligand>
        <name>[2Fe-2S] cluster</name>
        <dbReference type="ChEBI" id="CHEBI:190135"/>
    </ligand>
</feature>
<evidence type="ECO:0000256" key="12">
    <source>
        <dbReference type="PIRSR" id="PIRSR006816-1"/>
    </source>
</evidence>
<dbReference type="SUPFAM" id="SSF63380">
    <property type="entry name" value="Riboflavin synthase domain-like"/>
    <property type="match status" value="1"/>
</dbReference>
<name>A0AAW5JIV9_9FIRM</name>
<feature type="binding site" evidence="11 13">
    <location>
        <position position="233"/>
    </location>
    <ligand>
        <name>[2Fe-2S] cluster</name>
        <dbReference type="ChEBI" id="CHEBI:190135"/>
    </ligand>
</feature>
<dbReference type="InterPro" id="IPR039261">
    <property type="entry name" value="FNR_nucleotide-bd"/>
</dbReference>
<dbReference type="InterPro" id="IPR017927">
    <property type="entry name" value="FAD-bd_FR_type"/>
</dbReference>
<dbReference type="RefSeq" id="WP_256303451.1">
    <property type="nucleotide sequence ID" value="NZ_JANFYS010000007.1"/>
</dbReference>
<evidence type="ECO:0000256" key="3">
    <source>
        <dbReference type="ARBA" id="ARBA00022630"/>
    </source>
</evidence>
<evidence type="ECO:0000313" key="15">
    <source>
        <dbReference type="EMBL" id="MCQ4769757.1"/>
    </source>
</evidence>
<evidence type="ECO:0000256" key="9">
    <source>
        <dbReference type="ARBA" id="ARBA00023004"/>
    </source>
</evidence>
<dbReference type="GO" id="GO:0050660">
    <property type="term" value="F:flavin adenine dinucleotide binding"/>
    <property type="evidence" value="ECO:0007669"/>
    <property type="project" value="InterPro"/>
</dbReference>
<keyword evidence="10 11" id="KW-0411">Iron-sulfur</keyword>
<feature type="binding site" evidence="11 13">
    <location>
        <position position="238"/>
    </location>
    <ligand>
        <name>[2Fe-2S] cluster</name>
        <dbReference type="ChEBI" id="CHEBI:190135"/>
    </ligand>
</feature>
<dbReference type="PANTHER" id="PTHR43513">
    <property type="entry name" value="DIHYDROOROTATE DEHYDROGENASE B (NAD(+)), ELECTRON TRANSFER SUBUNIT"/>
    <property type="match status" value="1"/>
</dbReference>
<comment type="subunit">
    <text evidence="11">Heterotetramer of 2 PyrK and 2 PyrD type B subunits.</text>
</comment>
<dbReference type="Proteomes" id="UP001204562">
    <property type="component" value="Unassembled WGS sequence"/>
</dbReference>
<comment type="cofactor">
    <cofactor evidence="11 12">
        <name>FAD</name>
        <dbReference type="ChEBI" id="CHEBI:57692"/>
    </cofactor>
    <text evidence="11 12">Binds 1 FAD per subunit.</text>
</comment>
<feature type="binding site" evidence="11 12">
    <location>
        <begin position="52"/>
        <end position="55"/>
    </location>
    <ligand>
        <name>FAD</name>
        <dbReference type="ChEBI" id="CHEBI:57692"/>
    </ligand>
</feature>
<sequence length="269" mass="28476">MPVQALCTVAEAVKLNAFAFSLTLDVGEELAGQVACGQFIHIKCGHSRLLRRPISVCDWMGDTLRVVFEVRGEGTEWLSRRKAGDKLDVLGPLGRGFDVSGKKLLVVGGGIGVPPLLGCAKYAASRGGEVYACLGFRDEGHKMLTGDFAEYCRGLHVISDDGSTGRKGFVTELVEEFLAAEACAGDACTACCGAPARPVILACGPRPMLKGVAALAERYGVPCQVSLEERMGCGVGACLVCACKTADGRMKHVCKDGPVFDSREVDWND</sequence>
<comment type="cofactor">
    <cofactor evidence="11">
        <name>[2Fe-2S] cluster</name>
        <dbReference type="ChEBI" id="CHEBI:190135"/>
    </cofactor>
    <text evidence="11">Binds 1 [2Fe-2S] cluster per subunit.</text>
</comment>
<evidence type="ECO:0000259" key="14">
    <source>
        <dbReference type="PROSITE" id="PS51384"/>
    </source>
</evidence>
<dbReference type="GO" id="GO:0046872">
    <property type="term" value="F:metal ion binding"/>
    <property type="evidence" value="ECO:0007669"/>
    <property type="project" value="UniProtKB-KW"/>
</dbReference>
<dbReference type="GO" id="GO:0009055">
    <property type="term" value="F:electron transfer activity"/>
    <property type="evidence" value="ECO:0007669"/>
    <property type="project" value="UniProtKB-UniRule"/>
</dbReference>
<dbReference type="PIRSF" id="PIRSF006816">
    <property type="entry name" value="Cyc3_hyd_g"/>
    <property type="match status" value="1"/>
</dbReference>
<proteinExistence type="inferred from homology"/>
<keyword evidence="8 11" id="KW-0249">Electron transport</keyword>
<dbReference type="InterPro" id="IPR050353">
    <property type="entry name" value="PyrK_electron_transfer"/>
</dbReference>
<organism evidence="15 16">
    <name type="scientific">Intestinimonas massiliensis</name>
    <name type="common">ex Afouda et al. 2020</name>
    <dbReference type="NCBI Taxonomy" id="1673721"/>
    <lineage>
        <taxon>Bacteria</taxon>
        <taxon>Bacillati</taxon>
        <taxon>Bacillota</taxon>
        <taxon>Clostridia</taxon>
        <taxon>Eubacteriales</taxon>
        <taxon>Intestinimonas</taxon>
    </lineage>
</organism>
<dbReference type="SUPFAM" id="SSF52343">
    <property type="entry name" value="Ferredoxin reductase-like, C-terminal NADP-linked domain"/>
    <property type="match status" value="1"/>
</dbReference>
<dbReference type="InterPro" id="IPR017938">
    <property type="entry name" value="Riboflavin_synthase-like_b-brl"/>
</dbReference>
<dbReference type="Gene3D" id="3.40.50.80">
    <property type="entry name" value="Nucleotide-binding domain of ferredoxin-NADP reductase (FNR) module"/>
    <property type="match status" value="1"/>
</dbReference>
<keyword evidence="4 11" id="KW-0001">2Fe-2S</keyword>
<dbReference type="InterPro" id="IPR019480">
    <property type="entry name" value="Dihydroorotate_DH_Fe-S-bd"/>
</dbReference>
<keyword evidence="9 11" id="KW-0408">Iron</keyword>
<accession>A0AAW5JIV9</accession>
<evidence type="ECO:0000313" key="16">
    <source>
        <dbReference type="Proteomes" id="UP001204562"/>
    </source>
</evidence>
<evidence type="ECO:0000256" key="2">
    <source>
        <dbReference type="ARBA" id="ARBA00022448"/>
    </source>
</evidence>
<dbReference type="GO" id="GO:0044205">
    <property type="term" value="P:'de novo' UMP biosynthetic process"/>
    <property type="evidence" value="ECO:0007669"/>
    <property type="project" value="UniProtKB-UniRule"/>
</dbReference>
<evidence type="ECO:0000256" key="1">
    <source>
        <dbReference type="ARBA" id="ARBA00006422"/>
    </source>
</evidence>
<evidence type="ECO:0000256" key="7">
    <source>
        <dbReference type="ARBA" id="ARBA00022975"/>
    </source>
</evidence>
<feature type="binding site" evidence="11 12">
    <location>
        <begin position="74"/>
        <end position="75"/>
    </location>
    <ligand>
        <name>FAD</name>
        <dbReference type="ChEBI" id="CHEBI:57692"/>
    </ligand>
</feature>